<keyword evidence="4" id="KW-0479">Metal-binding</keyword>
<keyword evidence="3" id="KW-0268">Exocytosis</keyword>
<dbReference type="Gene3D" id="1.10.357.50">
    <property type="match status" value="1"/>
</dbReference>
<evidence type="ECO:0000256" key="10">
    <source>
        <dbReference type="ARBA" id="ARBA00034103"/>
    </source>
</evidence>
<evidence type="ECO:0000256" key="11">
    <source>
        <dbReference type="SAM" id="MobiDB-lite"/>
    </source>
</evidence>
<dbReference type="InterPro" id="IPR011993">
    <property type="entry name" value="PH-like_dom_sf"/>
</dbReference>
<keyword evidence="2" id="KW-0813">Transport</keyword>
<dbReference type="InterPro" id="IPR001849">
    <property type="entry name" value="PH_domain"/>
</dbReference>
<dbReference type="EMBL" id="CACRXK020002925">
    <property type="protein sequence ID" value="CAB3996684.1"/>
    <property type="molecule type" value="Genomic_DNA"/>
</dbReference>
<dbReference type="Pfam" id="PF06292">
    <property type="entry name" value="MUN"/>
    <property type="match status" value="2"/>
</dbReference>
<dbReference type="SMART" id="SM00233">
    <property type="entry name" value="PH"/>
    <property type="match status" value="1"/>
</dbReference>
<keyword evidence="13" id="KW-1185">Reference proteome</keyword>
<dbReference type="PANTHER" id="PTHR12166">
    <property type="entry name" value="CALCIUM-DEPENDENT SECRETION ACTIVATOR"/>
    <property type="match status" value="1"/>
</dbReference>
<evidence type="ECO:0000256" key="9">
    <source>
        <dbReference type="ARBA" id="ARBA00023329"/>
    </source>
</evidence>
<accession>A0A6S7GTD5</accession>
<dbReference type="PROSITE" id="PS50003">
    <property type="entry name" value="PH_DOMAIN"/>
    <property type="match status" value="1"/>
</dbReference>
<name>A0A6S7GTD5_PARCT</name>
<keyword evidence="9" id="KW-0968">Cytoplasmic vesicle</keyword>
<evidence type="ECO:0000256" key="4">
    <source>
        <dbReference type="ARBA" id="ARBA00022723"/>
    </source>
</evidence>
<dbReference type="InterPro" id="IPR014770">
    <property type="entry name" value="Munc13_1"/>
</dbReference>
<organism evidence="12 13">
    <name type="scientific">Paramuricea clavata</name>
    <name type="common">Red gorgonian</name>
    <name type="synonym">Violescent sea-whip</name>
    <dbReference type="NCBI Taxonomy" id="317549"/>
    <lineage>
        <taxon>Eukaryota</taxon>
        <taxon>Metazoa</taxon>
        <taxon>Cnidaria</taxon>
        <taxon>Anthozoa</taxon>
        <taxon>Octocorallia</taxon>
        <taxon>Malacalcyonacea</taxon>
        <taxon>Plexauridae</taxon>
        <taxon>Paramuricea</taxon>
    </lineage>
</organism>
<evidence type="ECO:0000256" key="3">
    <source>
        <dbReference type="ARBA" id="ARBA00022483"/>
    </source>
</evidence>
<comment type="caution">
    <text evidence="12">The sequence shown here is derived from an EMBL/GenBank/DDBJ whole genome shotgun (WGS) entry which is preliminary data.</text>
</comment>
<dbReference type="Pfam" id="PF25341">
    <property type="entry name" value="C2_CAPS"/>
    <property type="match status" value="1"/>
</dbReference>
<dbReference type="PANTHER" id="PTHR12166:SF8">
    <property type="entry name" value="CALCIUM-DEPENDENT SECRETION ACTIVATOR"/>
    <property type="match status" value="1"/>
</dbReference>
<evidence type="ECO:0000256" key="7">
    <source>
        <dbReference type="ARBA" id="ARBA00023121"/>
    </source>
</evidence>
<dbReference type="CDD" id="cd01234">
    <property type="entry name" value="PH_CADPS"/>
    <property type="match status" value="1"/>
</dbReference>
<dbReference type="AlphaFoldDB" id="A0A6S7GTD5"/>
<evidence type="ECO:0000256" key="8">
    <source>
        <dbReference type="ARBA" id="ARBA00023136"/>
    </source>
</evidence>
<keyword evidence="7" id="KW-0446">Lipid-binding</keyword>
<dbReference type="InterPro" id="IPR010439">
    <property type="entry name" value="MUN_dom"/>
</dbReference>
<feature type="region of interest" description="Disordered" evidence="11">
    <location>
        <begin position="1199"/>
        <end position="1224"/>
    </location>
</feature>
<dbReference type="PROSITE" id="PS51258">
    <property type="entry name" value="MHD1"/>
    <property type="match status" value="1"/>
</dbReference>
<dbReference type="InterPro" id="IPR033227">
    <property type="entry name" value="CAPS"/>
</dbReference>
<feature type="compositionally biased region" description="Acidic residues" evidence="11">
    <location>
        <begin position="1"/>
        <end position="13"/>
    </location>
</feature>
<evidence type="ECO:0000313" key="13">
    <source>
        <dbReference type="Proteomes" id="UP001152795"/>
    </source>
</evidence>
<keyword evidence="8" id="KW-0472">Membrane</keyword>
<keyword evidence="5" id="KW-0106">Calcium</keyword>
<sequence length="1224" mass="140573">MISNSSDEDESDDNAVPGEETTLITESLPLPRFVDSPTPSLNSEVEDTDEVERKEKLMLYVFVLRCIAYSFNAKQQTDMTRRQSKISKQDLSVIKARFEQFLSGKTSIESDKAFHVAVKCYYDTFLSSDRVLKMLGCGSCTASDFREIFKSSIEKRVRNVPNGLTIETILNSWMAKFDTIYRGGEERSSHRSPARMTGITSSSEMILSKDQLYEMFQTILGVKKYEHAILYNACQLDNADEQAACIRRELQGRMDALAGGSKALPVFVHKNMKAIYVDEQKTQINQLKTNLDSLPVSNVKTKPLKSTAVLVSDLSDADRVLSPSDVVLSFTIEVLIMEAKGIKLPAQKIVYCTMEVEGGEKFQTDQAEASRPKWDTQGDFTTTHPLPEVKVKLLLENTGMLAFDDKELAKLTCHPYPGFTEDSRWYNAIPVKGSPTDKIQIKMRVKMDKPLNLKKCGYIYSKGLNLWKKWKKRYFVLLQVSQYTFALCSYHERKGEPYEMIQLDGYTVDYTEQPLDDEHEGGKYFFGCVKEGNSVTFSTDDEMERQMWVHKISQATGQSYRPVAPKTLEIGTPKTNSLTKLMGDTDRARKFGLDEAIQADPSKVDHHALFKLLQFLTLEFRLNDTYSCLGWFSPGQLFVLDEYCARYGVRGCCRHLYYLLDLLDKAESGIMIDPTLLHYSYAFCASHVHGNRPDGIVTITTFEKDTFDEVKERLWNLLTSQIINFRYSFPFGRPEGALKATLSLFERVMMKDISTPVPPDEFQAEMRKCLKKASLVNYTKVSKFVKIEDFSCPDTNPVDRLDAIYRLADYCIDLLQQNEEHHGEALEWFSTLMVEHTELFWSLFTFDLDAALDVQPPDTWDSFSLFQLLNDYFNKELSLRNGLCHNHVQNKFAPLVIRYVDLMESSIAQSVHNGFEKESWAPVGEGCTSSEDMFYKLSALKGFTDDLHWPEKELASHLSQRIELMASDMIEACVKRVREAFSSWTKRGRYTTDYVMPQQLCVMFNVIAQAKKQAMDICKSTAELRKRSRGGNHAEHLYHPDVRDFIMDTEDIFNTELVEKIDIVLEGLLKKLSRYDQGTIKSHIFSLSSQTDETRIKYIQFCQANLGQMKNSIHDNKIRKKLLKYWYSHMMKLLVTWLTDRMSLKLHPHQLHTLFPLVKSFPEDFDTYGLKSSRILHSSNYRRVHSRLQVEETLESGEGSILLSNDNQERYSDSDDDSDFSEED</sequence>
<dbReference type="GO" id="GO:0098793">
    <property type="term" value="C:presynapse"/>
    <property type="evidence" value="ECO:0007669"/>
    <property type="project" value="GOC"/>
</dbReference>
<reference evidence="12" key="1">
    <citation type="submission" date="2020-04" db="EMBL/GenBank/DDBJ databases">
        <authorList>
            <person name="Alioto T."/>
            <person name="Alioto T."/>
            <person name="Gomez Garrido J."/>
        </authorList>
    </citation>
    <scope>NUCLEOTIDE SEQUENCE</scope>
    <source>
        <strain evidence="12">A484AB</strain>
    </source>
</reference>
<evidence type="ECO:0000256" key="2">
    <source>
        <dbReference type="ARBA" id="ARBA00022448"/>
    </source>
</evidence>
<dbReference type="Proteomes" id="UP001152795">
    <property type="component" value="Unassembled WGS sequence"/>
</dbReference>
<proteinExistence type="predicted"/>
<gene>
    <name evidence="12" type="ORF">PACLA_8A063013</name>
</gene>
<dbReference type="SMART" id="SM01145">
    <property type="entry name" value="DUF1041"/>
    <property type="match status" value="1"/>
</dbReference>
<dbReference type="OrthoDB" id="10063282at2759"/>
<dbReference type="Pfam" id="PF00169">
    <property type="entry name" value="PH"/>
    <property type="match status" value="1"/>
</dbReference>
<dbReference type="GO" id="GO:0030659">
    <property type="term" value="C:cytoplasmic vesicle membrane"/>
    <property type="evidence" value="ECO:0007669"/>
    <property type="project" value="UniProtKB-SubCell"/>
</dbReference>
<evidence type="ECO:0000313" key="12">
    <source>
        <dbReference type="EMBL" id="CAB3996684.1"/>
    </source>
</evidence>
<dbReference type="InterPro" id="IPR057457">
    <property type="entry name" value="CAPS_C2"/>
</dbReference>
<dbReference type="Gene3D" id="2.30.29.30">
    <property type="entry name" value="Pleckstrin-homology domain (PH domain)/Phosphotyrosine-binding domain (PTB)"/>
    <property type="match status" value="1"/>
</dbReference>
<protein>
    <submittedName>
        <fullName evidence="12">Calcium-dependent secretion activator 1-like</fullName>
    </submittedName>
</protein>
<dbReference type="SUPFAM" id="SSF50729">
    <property type="entry name" value="PH domain-like"/>
    <property type="match status" value="1"/>
</dbReference>
<feature type="compositionally biased region" description="Acidic residues" evidence="11">
    <location>
        <begin position="1214"/>
        <end position="1224"/>
    </location>
</feature>
<dbReference type="GO" id="GO:0016079">
    <property type="term" value="P:synaptic vesicle exocytosis"/>
    <property type="evidence" value="ECO:0007669"/>
    <property type="project" value="InterPro"/>
</dbReference>
<evidence type="ECO:0000256" key="1">
    <source>
        <dbReference type="ARBA" id="ARBA00004156"/>
    </source>
</evidence>
<dbReference type="GO" id="GO:0008289">
    <property type="term" value="F:lipid binding"/>
    <property type="evidence" value="ECO:0007669"/>
    <property type="project" value="UniProtKB-KW"/>
</dbReference>
<comment type="subcellular location">
    <subcellularLocation>
        <location evidence="1">Cytoplasmic vesicle membrane</location>
    </subcellularLocation>
    <subcellularLocation>
        <location evidence="10">Synapse</location>
    </subcellularLocation>
</comment>
<dbReference type="GO" id="GO:1990504">
    <property type="term" value="P:dense core granule exocytosis"/>
    <property type="evidence" value="ECO:0007669"/>
    <property type="project" value="InterPro"/>
</dbReference>
<dbReference type="GO" id="GO:0046872">
    <property type="term" value="F:metal ion binding"/>
    <property type="evidence" value="ECO:0007669"/>
    <property type="project" value="UniProtKB-KW"/>
</dbReference>
<evidence type="ECO:0000256" key="6">
    <source>
        <dbReference type="ARBA" id="ARBA00023018"/>
    </source>
</evidence>
<keyword evidence="6" id="KW-0770">Synapse</keyword>
<feature type="region of interest" description="Disordered" evidence="11">
    <location>
        <begin position="1"/>
        <end position="48"/>
    </location>
</feature>
<evidence type="ECO:0000256" key="5">
    <source>
        <dbReference type="ARBA" id="ARBA00022837"/>
    </source>
</evidence>